<gene>
    <name evidence="1" type="ORF">RIVERRIDER_18</name>
</gene>
<reference evidence="1" key="1">
    <citation type="submission" date="2018-02" db="EMBL/GenBank/DDBJ databases">
        <authorList>
            <person name="Miller M."/>
            <person name="Deiulio A."/>
            <person name="Douthitt C."/>
            <person name="McMahon J."/>
            <person name="Holland C."/>
            <person name="Wiersma-Koch H."/>
            <person name="Turechek W."/>
            <person name="D'Elia T."/>
        </authorList>
    </citation>
    <scope>NUCLEOTIDE SEQUENCE [LARGE SCALE GENOMIC DNA]</scope>
</reference>
<keyword evidence="2" id="KW-1185">Reference proteome</keyword>
<evidence type="ECO:0000313" key="2">
    <source>
        <dbReference type="Proteomes" id="UP000241502"/>
    </source>
</evidence>
<dbReference type="EMBL" id="MG983743">
    <property type="protein sequence ID" value="AVO23106.1"/>
    <property type="molecule type" value="Genomic_DNA"/>
</dbReference>
<dbReference type="SUPFAM" id="SSF56672">
    <property type="entry name" value="DNA/RNA polymerases"/>
    <property type="match status" value="1"/>
</dbReference>
<dbReference type="Proteomes" id="UP000241502">
    <property type="component" value="Segment"/>
</dbReference>
<organism evidence="1 2">
    <name type="scientific">Xanthomonas phage RiverRider</name>
    <dbReference type="NCBI Taxonomy" id="2108116"/>
    <lineage>
        <taxon>Viruses</taxon>
        <taxon>Duplodnaviria</taxon>
        <taxon>Heunggongvirae</taxon>
        <taxon>Uroviricota</taxon>
        <taxon>Caudoviricetes</taxon>
        <taxon>Schitoviridae</taxon>
        <taxon>Riverridervirus</taxon>
        <taxon>Riverridervirus riverrider</taxon>
    </lineage>
</organism>
<proteinExistence type="predicted"/>
<name>A0A2P1JUS4_9CAUD</name>
<sequence>MSQDATMRAHQQKLEELYSKNQLIPRVKAEFNKPIFIDHMKMYNVPEDFGLNLLVQIALHKRADLKTLIGLLRPFANHNAQAVADLLDVCINIGLVHFDSDRDQFIVRFEVPEEVQQELDRFQFPLPMVIEPLKVNHNMQSGYVTKHGSIILRNNHHNDDVCLDHINRLNKIPFKIDETVSRLVKNQWRNLDKPKEGESKEEFQKRVRAFQKYDRVAHDVLGLLTQEGNQFYLTHKYDKRGRTYCVGYHVSYQGAPWNKAVIALVNEEITTDEE</sequence>
<protein>
    <submittedName>
        <fullName evidence="1">RNA polymerase 1</fullName>
    </submittedName>
</protein>
<accession>A0A2P1JUS4</accession>
<dbReference type="InterPro" id="IPR043502">
    <property type="entry name" value="DNA/RNA_pol_sf"/>
</dbReference>
<evidence type="ECO:0000313" key="1">
    <source>
        <dbReference type="EMBL" id="AVO23106.1"/>
    </source>
</evidence>